<dbReference type="EMBL" id="JAGFBS010000012">
    <property type="protein sequence ID" value="KAG6376100.1"/>
    <property type="molecule type" value="Genomic_DNA"/>
</dbReference>
<dbReference type="SUPFAM" id="SSF46785">
    <property type="entry name" value="Winged helix' DNA-binding domain"/>
    <property type="match status" value="1"/>
</dbReference>
<dbReference type="GO" id="GO:0003677">
    <property type="term" value="F:DNA binding"/>
    <property type="evidence" value="ECO:0007669"/>
    <property type="project" value="InterPro"/>
</dbReference>
<protein>
    <recommendedName>
        <fullName evidence="1">Histone H1</fullName>
    </recommendedName>
</protein>
<evidence type="ECO:0000259" key="3">
    <source>
        <dbReference type="PROSITE" id="PS51504"/>
    </source>
</evidence>
<dbReference type="InterPro" id="IPR005818">
    <property type="entry name" value="Histone_H1/H5_H15"/>
</dbReference>
<feature type="region of interest" description="Disordered" evidence="2">
    <location>
        <begin position="1"/>
        <end position="21"/>
    </location>
</feature>
<dbReference type="Gene3D" id="1.10.10.10">
    <property type="entry name" value="Winged helix-like DNA-binding domain superfamily/Winged helix DNA-binding domain"/>
    <property type="match status" value="1"/>
</dbReference>
<accession>A0A8I3AB86</accession>
<dbReference type="PROSITE" id="PS51504">
    <property type="entry name" value="H15"/>
    <property type="match status" value="1"/>
</dbReference>
<gene>
    <name evidence="4" type="ORF">JVT61DRAFT_2072</name>
</gene>
<reference evidence="4" key="1">
    <citation type="submission" date="2021-03" db="EMBL/GenBank/DDBJ databases">
        <title>Evolutionary innovations through gain and loss of genes in the ectomycorrhizal Boletales.</title>
        <authorList>
            <person name="Wu G."/>
            <person name="Miyauchi S."/>
            <person name="Morin E."/>
            <person name="Yang Z.-L."/>
            <person name="Xu J."/>
            <person name="Martin F.M."/>
        </authorList>
    </citation>
    <scope>NUCLEOTIDE SEQUENCE</scope>
    <source>
        <strain evidence="4">BR01</strain>
    </source>
</reference>
<evidence type="ECO:0000313" key="5">
    <source>
        <dbReference type="Proteomes" id="UP000683000"/>
    </source>
</evidence>
<dbReference type="Proteomes" id="UP000683000">
    <property type="component" value="Unassembled WGS sequence"/>
</dbReference>
<evidence type="ECO:0000256" key="1">
    <source>
        <dbReference type="ARBA" id="ARBA00020833"/>
    </source>
</evidence>
<dbReference type="InterPro" id="IPR036390">
    <property type="entry name" value="WH_DNA-bd_sf"/>
</dbReference>
<name>A0A8I3AB86_9AGAM</name>
<dbReference type="InterPro" id="IPR036388">
    <property type="entry name" value="WH-like_DNA-bd_sf"/>
</dbReference>
<dbReference type="OrthoDB" id="1110759at2759"/>
<feature type="domain" description="H15" evidence="3">
    <location>
        <begin position="18"/>
        <end position="114"/>
    </location>
</feature>
<evidence type="ECO:0000256" key="2">
    <source>
        <dbReference type="SAM" id="MobiDB-lite"/>
    </source>
</evidence>
<organism evidence="4 5">
    <name type="scientific">Boletus reticuloceps</name>
    <dbReference type="NCBI Taxonomy" id="495285"/>
    <lineage>
        <taxon>Eukaryota</taxon>
        <taxon>Fungi</taxon>
        <taxon>Dikarya</taxon>
        <taxon>Basidiomycota</taxon>
        <taxon>Agaricomycotina</taxon>
        <taxon>Agaricomycetes</taxon>
        <taxon>Agaricomycetidae</taxon>
        <taxon>Boletales</taxon>
        <taxon>Boletineae</taxon>
        <taxon>Boletaceae</taxon>
        <taxon>Boletoideae</taxon>
        <taxon>Boletus</taxon>
    </lineage>
</organism>
<evidence type="ECO:0000313" key="4">
    <source>
        <dbReference type="EMBL" id="KAG6376100.1"/>
    </source>
</evidence>
<proteinExistence type="predicted"/>
<dbReference type="Pfam" id="PF00538">
    <property type="entry name" value="Linker_histone"/>
    <property type="match status" value="1"/>
</dbReference>
<dbReference type="AlphaFoldDB" id="A0A8I3AB86"/>
<sequence>MVASTKSTEMPPKSGYSAHPPWSDMITVRATAIAHRDGRSTSEDALYQECIVTTPDGTRHGVSRPAIKKFVDSKYHLTMNAAAASQLNRAITHGMLSGNFVLPKGPSGKVKLTPKRVGEIAKEVNMHPLRLFYSFSDSIS</sequence>
<keyword evidence="5" id="KW-1185">Reference proteome</keyword>
<dbReference type="GO" id="GO:0000786">
    <property type="term" value="C:nucleosome"/>
    <property type="evidence" value="ECO:0007669"/>
    <property type="project" value="InterPro"/>
</dbReference>
<dbReference type="GO" id="GO:0006334">
    <property type="term" value="P:nucleosome assembly"/>
    <property type="evidence" value="ECO:0007669"/>
    <property type="project" value="InterPro"/>
</dbReference>
<comment type="caution">
    <text evidence="4">The sequence shown here is derived from an EMBL/GenBank/DDBJ whole genome shotgun (WGS) entry which is preliminary data.</text>
</comment>